<gene>
    <name evidence="2" type="ORF">EI981_03840</name>
</gene>
<dbReference type="PANTHER" id="PTHR34351:SF2">
    <property type="entry name" value="DUF58 DOMAIN-CONTAINING PROTEIN"/>
    <property type="match status" value="1"/>
</dbReference>
<keyword evidence="1" id="KW-0472">Membrane</keyword>
<accession>A0A3Q9I6K0</accession>
<evidence type="ECO:0000313" key="3">
    <source>
        <dbReference type="Proteomes" id="UP000270678"/>
    </source>
</evidence>
<evidence type="ECO:0000313" key="2">
    <source>
        <dbReference type="EMBL" id="AZS13697.1"/>
    </source>
</evidence>
<keyword evidence="1" id="KW-1133">Transmembrane helix</keyword>
<keyword evidence="1" id="KW-0812">Transmembrane</keyword>
<reference evidence="3" key="1">
    <citation type="submission" date="2018-12" db="EMBL/GenBank/DDBJ databases">
        <title>Complete genome sequence of Paenibacillus sp. MBLB1234.</title>
        <authorList>
            <person name="Nam Y.-D."/>
            <person name="Kang J."/>
            <person name="Chung W.-H."/>
            <person name="Park Y.S."/>
        </authorList>
    </citation>
    <scope>NUCLEOTIDE SEQUENCE [LARGE SCALE GENOMIC DNA]</scope>
    <source>
        <strain evidence="3">MBLB1234</strain>
    </source>
</reference>
<dbReference type="KEGG" id="plut:EI981_03840"/>
<proteinExistence type="predicted"/>
<dbReference type="Proteomes" id="UP000270678">
    <property type="component" value="Chromosome"/>
</dbReference>
<dbReference type="RefSeq" id="WP_126995620.1">
    <property type="nucleotide sequence ID" value="NZ_CP034346.1"/>
</dbReference>
<dbReference type="OrthoDB" id="140416at2"/>
<name>A0A3Q9I6K0_9BACL</name>
<dbReference type="PANTHER" id="PTHR34351">
    <property type="entry name" value="SLR1927 PROTEIN-RELATED"/>
    <property type="match status" value="1"/>
</dbReference>
<sequence length="424" mass="46626">MREGAWNGFWCALAAGLLIALYIWRGGATLLFLCLLLGLLIFQGMVILLFGPRAIKIERSWLPLQPEAGEPIEVTLRIKAAGGIPVPWLLIRDKLAMQAERMDPDQEYESGSLLLSGFRRQYTVKYVITNPQRGVYGAEAIYVSYGDPLGYFKRTRRVVMDDTIYVHPSRLAAYLGKEGNPVGNEEMISGAFLRSMETSSSIERIREYLPGDPLHRIYWKGSARTGTLLARIPDVRGRGVRCLWLDTRHKAYVPEAQQGHPEVPAVRANFELAVQASADLLRNVITETSDREAGGSELELRYGSSAESITISGLQGLRQGLDLLAGVRTDRSVSRLVTPAGVMTPRAGVIHTLITGKMTSELVSIATQLAESGVKLEIWTSVASNEVERGAWLARLQRAGIPYVDLASLLPVKSNDRGDGHVSA</sequence>
<organism evidence="2 3">
    <name type="scientific">Paenibacillus lutimineralis</name>
    <dbReference type="NCBI Taxonomy" id="2707005"/>
    <lineage>
        <taxon>Bacteria</taxon>
        <taxon>Bacillati</taxon>
        <taxon>Bacillota</taxon>
        <taxon>Bacilli</taxon>
        <taxon>Bacillales</taxon>
        <taxon>Paenibacillaceae</taxon>
        <taxon>Paenibacillus</taxon>
    </lineage>
</organism>
<protein>
    <submittedName>
        <fullName evidence="2">DUF58 domain-containing protein</fullName>
    </submittedName>
</protein>
<feature type="transmembrane region" description="Helical" evidence="1">
    <location>
        <begin position="30"/>
        <end position="50"/>
    </location>
</feature>
<evidence type="ECO:0000256" key="1">
    <source>
        <dbReference type="SAM" id="Phobius"/>
    </source>
</evidence>
<dbReference type="EMBL" id="CP034346">
    <property type="protein sequence ID" value="AZS13697.1"/>
    <property type="molecule type" value="Genomic_DNA"/>
</dbReference>
<feature type="transmembrane region" description="Helical" evidence="1">
    <location>
        <begin position="7"/>
        <end position="24"/>
    </location>
</feature>
<dbReference type="AlphaFoldDB" id="A0A3Q9I6K0"/>
<keyword evidence="3" id="KW-1185">Reference proteome</keyword>